<name>A0ACD3AIE1_9AGAR</name>
<dbReference type="Proteomes" id="UP000308600">
    <property type="component" value="Unassembled WGS sequence"/>
</dbReference>
<accession>A0ACD3AIE1</accession>
<evidence type="ECO:0000313" key="1">
    <source>
        <dbReference type="EMBL" id="TFK65530.1"/>
    </source>
</evidence>
<gene>
    <name evidence="1" type="ORF">BDN72DRAFT_962445</name>
</gene>
<dbReference type="EMBL" id="ML208433">
    <property type="protein sequence ID" value="TFK65530.1"/>
    <property type="molecule type" value="Genomic_DNA"/>
</dbReference>
<reference evidence="1 2" key="1">
    <citation type="journal article" date="2019" name="Nat. Ecol. Evol.">
        <title>Megaphylogeny resolves global patterns of mushroom evolution.</title>
        <authorList>
            <person name="Varga T."/>
            <person name="Krizsan K."/>
            <person name="Foldi C."/>
            <person name="Dima B."/>
            <person name="Sanchez-Garcia M."/>
            <person name="Sanchez-Ramirez S."/>
            <person name="Szollosi G.J."/>
            <person name="Szarkandi J.G."/>
            <person name="Papp V."/>
            <person name="Albert L."/>
            <person name="Andreopoulos W."/>
            <person name="Angelini C."/>
            <person name="Antonin V."/>
            <person name="Barry K.W."/>
            <person name="Bougher N.L."/>
            <person name="Buchanan P."/>
            <person name="Buyck B."/>
            <person name="Bense V."/>
            <person name="Catcheside P."/>
            <person name="Chovatia M."/>
            <person name="Cooper J."/>
            <person name="Damon W."/>
            <person name="Desjardin D."/>
            <person name="Finy P."/>
            <person name="Geml J."/>
            <person name="Haridas S."/>
            <person name="Hughes K."/>
            <person name="Justo A."/>
            <person name="Karasinski D."/>
            <person name="Kautmanova I."/>
            <person name="Kiss B."/>
            <person name="Kocsube S."/>
            <person name="Kotiranta H."/>
            <person name="LaButti K.M."/>
            <person name="Lechner B.E."/>
            <person name="Liimatainen K."/>
            <person name="Lipzen A."/>
            <person name="Lukacs Z."/>
            <person name="Mihaltcheva S."/>
            <person name="Morgado L.N."/>
            <person name="Niskanen T."/>
            <person name="Noordeloos M.E."/>
            <person name="Ohm R.A."/>
            <person name="Ortiz-Santana B."/>
            <person name="Ovrebo C."/>
            <person name="Racz N."/>
            <person name="Riley R."/>
            <person name="Savchenko A."/>
            <person name="Shiryaev A."/>
            <person name="Soop K."/>
            <person name="Spirin V."/>
            <person name="Szebenyi C."/>
            <person name="Tomsovsky M."/>
            <person name="Tulloss R.E."/>
            <person name="Uehling J."/>
            <person name="Grigoriev I.V."/>
            <person name="Vagvolgyi C."/>
            <person name="Papp T."/>
            <person name="Martin F.M."/>
            <person name="Miettinen O."/>
            <person name="Hibbett D.S."/>
            <person name="Nagy L.G."/>
        </authorList>
    </citation>
    <scope>NUCLEOTIDE SEQUENCE [LARGE SCALE GENOMIC DNA]</scope>
    <source>
        <strain evidence="1 2">NL-1719</strain>
    </source>
</reference>
<proteinExistence type="predicted"/>
<evidence type="ECO:0000313" key="2">
    <source>
        <dbReference type="Proteomes" id="UP000308600"/>
    </source>
</evidence>
<sequence>MSSPPPSPSANDTLVHEQQTNGKRKQEHSSQDAPTKKRAKLSGTSSFTRHPVFWAADGSVFIQFGETRMKLYRNRLALHSEWFQELFDNKVVVSSGGVEESIPWATVDGVDLFQLDATEIALKDFEAVLTTLENAVNFCYTKPTFAFIASLVRAASFFRFRKILDFAVTYLEGMFSEDMKAVTKEPLPVTHATEVILLGRDWNLPQLLKRAFYELARAPGTEVHHINLLDKDDLALLINLQKHLAKAWLRILAFYRPSCSNSPACRTSRCTLSMTDKIVQNYRLDPIVGLDELRGLDWKRWKLCSACVNHRVKWLEQETAKLWDNMDGWLNLNPIAEANNAGASD</sequence>
<organism evidence="1 2">
    <name type="scientific">Pluteus cervinus</name>
    <dbReference type="NCBI Taxonomy" id="181527"/>
    <lineage>
        <taxon>Eukaryota</taxon>
        <taxon>Fungi</taxon>
        <taxon>Dikarya</taxon>
        <taxon>Basidiomycota</taxon>
        <taxon>Agaricomycotina</taxon>
        <taxon>Agaricomycetes</taxon>
        <taxon>Agaricomycetidae</taxon>
        <taxon>Agaricales</taxon>
        <taxon>Pluteineae</taxon>
        <taxon>Pluteaceae</taxon>
        <taxon>Pluteus</taxon>
    </lineage>
</organism>
<protein>
    <submittedName>
        <fullName evidence="1">Uncharacterized protein</fullName>
    </submittedName>
</protein>
<keyword evidence="2" id="KW-1185">Reference proteome</keyword>